<dbReference type="OrthoDB" id="9787818at2"/>
<dbReference type="CDD" id="cd19920">
    <property type="entry name" value="REC_PA4781-like"/>
    <property type="match status" value="1"/>
</dbReference>
<reference evidence="7 8" key="1">
    <citation type="submission" date="2017-03" db="EMBL/GenBank/DDBJ databases">
        <authorList>
            <person name="Afonso C.L."/>
            <person name="Miller P.J."/>
            <person name="Scott M.A."/>
            <person name="Spackman E."/>
            <person name="Goraichik I."/>
            <person name="Dimitrov K.M."/>
            <person name="Suarez D.L."/>
            <person name="Swayne D.E."/>
        </authorList>
    </citation>
    <scope>NUCLEOTIDE SEQUENCE [LARGE SCALE GENOMIC DNA]</scope>
    <source>
        <strain evidence="7">PRJEB14757</strain>
    </source>
</reference>
<dbReference type="PROSITE" id="PS50109">
    <property type="entry name" value="HIS_KIN"/>
    <property type="match status" value="1"/>
</dbReference>
<dbReference type="CDD" id="cd00082">
    <property type="entry name" value="HisKA"/>
    <property type="match status" value="1"/>
</dbReference>
<evidence type="ECO:0000313" key="7">
    <source>
        <dbReference type="EMBL" id="SLM31733.1"/>
    </source>
</evidence>
<protein>
    <recommendedName>
        <fullName evidence="2">histidine kinase</fullName>
        <ecNumber evidence="2">2.7.13.3</ecNumber>
    </recommendedName>
</protein>
<dbReference type="Pfam" id="PF02518">
    <property type="entry name" value="HATPase_c"/>
    <property type="match status" value="1"/>
</dbReference>
<dbReference type="GO" id="GO:0000155">
    <property type="term" value="F:phosphorelay sensor kinase activity"/>
    <property type="evidence" value="ECO:0007669"/>
    <property type="project" value="InterPro"/>
</dbReference>
<gene>
    <name evidence="7" type="ORF">MTBBW1_410088</name>
</gene>
<dbReference type="Gene3D" id="1.10.287.130">
    <property type="match status" value="1"/>
</dbReference>
<dbReference type="PANTHER" id="PTHR43547">
    <property type="entry name" value="TWO-COMPONENT HISTIDINE KINASE"/>
    <property type="match status" value="1"/>
</dbReference>
<dbReference type="InterPro" id="IPR011006">
    <property type="entry name" value="CheY-like_superfamily"/>
</dbReference>
<evidence type="ECO:0000256" key="3">
    <source>
        <dbReference type="ARBA" id="ARBA00022553"/>
    </source>
</evidence>
<dbReference type="PANTHER" id="PTHR43547:SF2">
    <property type="entry name" value="HYBRID SIGNAL TRANSDUCTION HISTIDINE KINASE C"/>
    <property type="match status" value="1"/>
</dbReference>
<dbReference type="InterPro" id="IPR036890">
    <property type="entry name" value="HATPase_C_sf"/>
</dbReference>
<feature type="domain" description="Histidine kinase" evidence="5">
    <location>
        <begin position="139"/>
        <end position="355"/>
    </location>
</feature>
<proteinExistence type="predicted"/>
<dbReference type="RefSeq" id="WP_080800767.1">
    <property type="nucleotide sequence ID" value="NZ_LT828541.1"/>
</dbReference>
<comment type="catalytic activity">
    <reaction evidence="1">
        <text>ATP + protein L-histidine = ADP + protein N-phospho-L-histidine.</text>
        <dbReference type="EC" id="2.7.13.3"/>
    </reaction>
</comment>
<dbReference type="SMART" id="SM00388">
    <property type="entry name" value="HisKA"/>
    <property type="match status" value="1"/>
</dbReference>
<dbReference type="STRING" id="1246637.MTBBW1_410088"/>
<keyword evidence="8" id="KW-1185">Reference proteome</keyword>
<sequence>MTKDRKKPTVLAVDDVQENIEILLEILDDMCEVAVALDGFSALEIAFATKPDLILLDIMMPEMDGYEVCRRLKQDKALKKIPIIFITALDSSEDESRGLAAGAIDYITKPFNPDVVKARVKNHLALYEASKLREDMEQIMRHDLKNPLMSIINVPQLIMMIEEKLSPQSVELLEQIEASGQKLLSMINLSLDTFKMEQGFYYLQPVRVELVSLLNRIIKEQCCAIKKRAEILMTIDGKQAESSDTFGVSGESLLCYTMFSNLLKNAIEATRGKGRITITLKSVFPRQISIHNPGAVPEDIRNTFFEKYATSGKKGGTGLGTYSAFLIAQTLGGTIQMKTSEDTGTLITVFLPVFDESPHISH</sequence>
<name>A0A1W1HH28_9BACT</name>
<accession>A0A1W1HH28</accession>
<dbReference type="EC" id="2.7.13.3" evidence="2"/>
<dbReference type="SUPFAM" id="SSF52172">
    <property type="entry name" value="CheY-like"/>
    <property type="match status" value="1"/>
</dbReference>
<dbReference type="Pfam" id="PF00072">
    <property type="entry name" value="Response_reg"/>
    <property type="match status" value="1"/>
</dbReference>
<dbReference type="Gene3D" id="3.40.50.2300">
    <property type="match status" value="1"/>
</dbReference>
<organism evidence="7 8">
    <name type="scientific">Desulfamplus magnetovallimortis</name>
    <dbReference type="NCBI Taxonomy" id="1246637"/>
    <lineage>
        <taxon>Bacteria</taxon>
        <taxon>Pseudomonadati</taxon>
        <taxon>Thermodesulfobacteriota</taxon>
        <taxon>Desulfobacteria</taxon>
        <taxon>Desulfobacterales</taxon>
        <taxon>Desulfobacteraceae</taxon>
        <taxon>Desulfamplus</taxon>
    </lineage>
</organism>
<keyword evidence="3 4" id="KW-0597">Phosphoprotein</keyword>
<evidence type="ECO:0000313" key="8">
    <source>
        <dbReference type="Proteomes" id="UP000191931"/>
    </source>
</evidence>
<dbReference type="Gene3D" id="3.30.565.10">
    <property type="entry name" value="Histidine kinase-like ATPase, C-terminal domain"/>
    <property type="match status" value="1"/>
</dbReference>
<evidence type="ECO:0000259" key="6">
    <source>
        <dbReference type="PROSITE" id="PS50110"/>
    </source>
</evidence>
<dbReference type="SUPFAM" id="SSF47384">
    <property type="entry name" value="Homodimeric domain of signal transducing histidine kinase"/>
    <property type="match status" value="1"/>
</dbReference>
<dbReference type="Proteomes" id="UP000191931">
    <property type="component" value="Unassembled WGS sequence"/>
</dbReference>
<evidence type="ECO:0000259" key="5">
    <source>
        <dbReference type="PROSITE" id="PS50109"/>
    </source>
</evidence>
<feature type="domain" description="Response regulatory" evidence="6">
    <location>
        <begin position="9"/>
        <end position="124"/>
    </location>
</feature>
<evidence type="ECO:0000256" key="4">
    <source>
        <dbReference type="PROSITE-ProRule" id="PRU00169"/>
    </source>
</evidence>
<dbReference type="InterPro" id="IPR001789">
    <property type="entry name" value="Sig_transdc_resp-reg_receiver"/>
</dbReference>
<dbReference type="InterPro" id="IPR003594">
    <property type="entry name" value="HATPase_dom"/>
</dbReference>
<dbReference type="InterPro" id="IPR036097">
    <property type="entry name" value="HisK_dim/P_sf"/>
</dbReference>
<feature type="modified residue" description="4-aspartylphosphate" evidence="4">
    <location>
        <position position="57"/>
    </location>
</feature>
<evidence type="ECO:0000256" key="1">
    <source>
        <dbReference type="ARBA" id="ARBA00000085"/>
    </source>
</evidence>
<evidence type="ECO:0000256" key="2">
    <source>
        <dbReference type="ARBA" id="ARBA00012438"/>
    </source>
</evidence>
<dbReference type="PROSITE" id="PS50110">
    <property type="entry name" value="RESPONSE_REGULATORY"/>
    <property type="match status" value="1"/>
</dbReference>
<dbReference type="Pfam" id="PF00512">
    <property type="entry name" value="HisKA"/>
    <property type="match status" value="1"/>
</dbReference>
<dbReference type="EMBL" id="FWEV01000283">
    <property type="protein sequence ID" value="SLM31733.1"/>
    <property type="molecule type" value="Genomic_DNA"/>
</dbReference>
<dbReference type="InterPro" id="IPR005467">
    <property type="entry name" value="His_kinase_dom"/>
</dbReference>
<dbReference type="InterPro" id="IPR003661">
    <property type="entry name" value="HisK_dim/P_dom"/>
</dbReference>
<dbReference type="SUPFAM" id="SSF55874">
    <property type="entry name" value="ATPase domain of HSP90 chaperone/DNA topoisomerase II/histidine kinase"/>
    <property type="match status" value="1"/>
</dbReference>
<dbReference type="AlphaFoldDB" id="A0A1W1HH28"/>
<dbReference type="SMART" id="SM00387">
    <property type="entry name" value="HATPase_c"/>
    <property type="match status" value="1"/>
</dbReference>
<dbReference type="SMART" id="SM00448">
    <property type="entry name" value="REC"/>
    <property type="match status" value="1"/>
</dbReference>